<feature type="transmembrane region" description="Helical" evidence="1">
    <location>
        <begin position="24"/>
        <end position="44"/>
    </location>
</feature>
<accession>A0ABW2ZC23</accession>
<keyword evidence="1" id="KW-1133">Transmembrane helix</keyword>
<keyword evidence="3" id="KW-1185">Reference proteome</keyword>
<feature type="transmembrane region" description="Helical" evidence="1">
    <location>
        <begin position="50"/>
        <end position="68"/>
    </location>
</feature>
<dbReference type="EMBL" id="JBHTIA010000003">
    <property type="protein sequence ID" value="MFD0763758.1"/>
    <property type="molecule type" value="Genomic_DNA"/>
</dbReference>
<keyword evidence="1" id="KW-0472">Membrane</keyword>
<proteinExistence type="predicted"/>
<evidence type="ECO:0000313" key="3">
    <source>
        <dbReference type="Proteomes" id="UP001597073"/>
    </source>
</evidence>
<reference evidence="3" key="1">
    <citation type="journal article" date="2019" name="Int. J. Syst. Evol. Microbiol.">
        <title>The Global Catalogue of Microorganisms (GCM) 10K type strain sequencing project: providing services to taxonomists for standard genome sequencing and annotation.</title>
        <authorList>
            <consortium name="The Broad Institute Genomics Platform"/>
            <consortium name="The Broad Institute Genome Sequencing Center for Infectious Disease"/>
            <person name="Wu L."/>
            <person name="Ma J."/>
        </authorList>
    </citation>
    <scope>NUCLEOTIDE SEQUENCE [LARGE SCALE GENOMIC DNA]</scope>
    <source>
        <strain evidence="3">CCUG 60742</strain>
    </source>
</reference>
<dbReference type="RefSeq" id="WP_377138115.1">
    <property type="nucleotide sequence ID" value="NZ_JBHTIA010000003.1"/>
</dbReference>
<gene>
    <name evidence="2" type="ORF">ACFQZI_02755</name>
</gene>
<name>A0ABW2ZC23_9SPHI</name>
<evidence type="ECO:0000256" key="1">
    <source>
        <dbReference type="SAM" id="Phobius"/>
    </source>
</evidence>
<evidence type="ECO:0008006" key="4">
    <source>
        <dbReference type="Google" id="ProtNLM"/>
    </source>
</evidence>
<comment type="caution">
    <text evidence="2">The sequence shown here is derived from an EMBL/GenBank/DDBJ whole genome shotgun (WGS) entry which is preliminary data.</text>
</comment>
<sequence>MPDSSVVGGFSPEKTVIYNSKAKGVFLVILLLLWLWVGIFLYIHNFKIPGFILTLLTIIGVIASRSLFDRKPQVIISDRGIFIVKDGFYPWEKIKNEKVIRVGEGRQSKYVLYYHHALGTVKLDISLFNIKPQALQQLLERYRHQYAIRTSA</sequence>
<keyword evidence="1" id="KW-0812">Transmembrane</keyword>
<organism evidence="2 3">
    <name type="scientific">Mucilaginibacter lutimaris</name>
    <dbReference type="NCBI Taxonomy" id="931629"/>
    <lineage>
        <taxon>Bacteria</taxon>
        <taxon>Pseudomonadati</taxon>
        <taxon>Bacteroidota</taxon>
        <taxon>Sphingobacteriia</taxon>
        <taxon>Sphingobacteriales</taxon>
        <taxon>Sphingobacteriaceae</taxon>
        <taxon>Mucilaginibacter</taxon>
    </lineage>
</organism>
<evidence type="ECO:0000313" key="2">
    <source>
        <dbReference type="EMBL" id="MFD0763758.1"/>
    </source>
</evidence>
<protein>
    <recommendedName>
        <fullName evidence="4">PH domain-containing protein</fullName>
    </recommendedName>
</protein>
<dbReference type="Proteomes" id="UP001597073">
    <property type="component" value="Unassembled WGS sequence"/>
</dbReference>